<gene>
    <name evidence="4" type="primary">CSON004229</name>
    <name evidence="3" type="synonym">CSON001007</name>
</gene>
<protein>
    <submittedName>
        <fullName evidence="3">CSON001007 protein</fullName>
    </submittedName>
    <submittedName>
        <fullName evidence="4">CSON004229 protein</fullName>
    </submittedName>
</protein>
<proteinExistence type="predicted"/>
<name>A0A336MQT8_CULSO</name>
<dbReference type="OMA" id="REDDICD"/>
<feature type="compositionally biased region" description="Low complexity" evidence="1">
    <location>
        <begin position="1"/>
        <end position="22"/>
    </location>
</feature>
<evidence type="ECO:0000313" key="4">
    <source>
        <dbReference type="EMBL" id="SSX31901.1"/>
    </source>
</evidence>
<dbReference type="EMBL" id="UFQS01001821">
    <property type="protein sequence ID" value="SSX12451.1"/>
    <property type="molecule type" value="Genomic_DNA"/>
</dbReference>
<feature type="region of interest" description="Disordered" evidence="1">
    <location>
        <begin position="49"/>
        <end position="106"/>
    </location>
</feature>
<dbReference type="AlphaFoldDB" id="A0A336MQT8"/>
<evidence type="ECO:0000256" key="1">
    <source>
        <dbReference type="SAM" id="MobiDB-lite"/>
    </source>
</evidence>
<dbReference type="VEuPathDB" id="VectorBase:CSON004229"/>
<evidence type="ECO:0000313" key="3">
    <source>
        <dbReference type="EMBL" id="SSX29215.1"/>
    </source>
</evidence>
<reference evidence="4" key="2">
    <citation type="submission" date="2018-07" db="EMBL/GenBank/DDBJ databases">
        <authorList>
            <person name="Quirk P.G."/>
            <person name="Krulwich T.A."/>
        </authorList>
    </citation>
    <scope>NUCLEOTIDE SEQUENCE</scope>
</reference>
<dbReference type="EMBL" id="UFQT01001821">
    <property type="protein sequence ID" value="SSX31901.1"/>
    <property type="molecule type" value="Genomic_DNA"/>
</dbReference>
<dbReference type="VEuPathDB" id="VectorBase:CSON001007"/>
<reference evidence="2" key="1">
    <citation type="submission" date="2018-04" db="EMBL/GenBank/DDBJ databases">
        <authorList>
            <person name="Go L.Y."/>
            <person name="Mitchell J.A."/>
        </authorList>
    </citation>
    <scope>NUCLEOTIDE SEQUENCE</scope>
    <source>
        <tissue evidence="2">Whole organism</tissue>
    </source>
</reference>
<dbReference type="EMBL" id="UFQT01001165">
    <property type="protein sequence ID" value="SSX29215.1"/>
    <property type="molecule type" value="Genomic_DNA"/>
</dbReference>
<organism evidence="4">
    <name type="scientific">Culicoides sonorensis</name>
    <name type="common">Biting midge</name>
    <dbReference type="NCBI Taxonomy" id="179676"/>
    <lineage>
        <taxon>Eukaryota</taxon>
        <taxon>Metazoa</taxon>
        <taxon>Ecdysozoa</taxon>
        <taxon>Arthropoda</taxon>
        <taxon>Hexapoda</taxon>
        <taxon>Insecta</taxon>
        <taxon>Pterygota</taxon>
        <taxon>Neoptera</taxon>
        <taxon>Endopterygota</taxon>
        <taxon>Diptera</taxon>
        <taxon>Nematocera</taxon>
        <taxon>Chironomoidea</taxon>
        <taxon>Ceratopogonidae</taxon>
        <taxon>Ceratopogoninae</taxon>
        <taxon>Culicoides</taxon>
        <taxon>Monoculicoides</taxon>
    </lineage>
</organism>
<evidence type="ECO:0000313" key="2">
    <source>
        <dbReference type="EMBL" id="SSX12451.1"/>
    </source>
</evidence>
<feature type="compositionally biased region" description="Polar residues" evidence="1">
    <location>
        <begin position="49"/>
        <end position="59"/>
    </location>
</feature>
<feature type="region of interest" description="Disordered" evidence="1">
    <location>
        <begin position="1"/>
        <end position="36"/>
    </location>
</feature>
<accession>A0A336MQT8</accession>
<sequence length="128" mass="15097">MSSSSNNNNNHINHNNNNNTSNGKKRGREDDTDFAAPLSKRINNLHLTQNYTHPTTSNGYHDGNMNHLQQQQQHQLHHTHPISSHVPPRDDDERMDFEPYNPELTEDQNPMYYRKNKLLYELHMERIV</sequence>